<keyword evidence="1" id="KW-1133">Transmembrane helix</keyword>
<organism evidence="2 3">
    <name type="scientific">Conexivisphaera calida</name>
    <dbReference type="NCBI Taxonomy" id="1874277"/>
    <lineage>
        <taxon>Archaea</taxon>
        <taxon>Nitrososphaerota</taxon>
        <taxon>Conexivisphaeria</taxon>
        <taxon>Conexivisphaerales</taxon>
        <taxon>Conexivisphaeraceae</taxon>
        <taxon>Conexivisphaera</taxon>
    </lineage>
</organism>
<dbReference type="KEGG" id="ccai:NAS2_1039"/>
<name>A0A4P2VN98_9ARCH</name>
<sequence length="250" mass="27651">MTALGFAFLVVAVTILLLTGGIFLTPQYKYYIAPATWNQPAPYPPGSSSTTNAQWPPVYAILHFYPNGSATAEAWVYDPNTVPIKVTEFWIDPVFTTNNTPQWWGLTGTPANSSYPAGVQYGEVLPFTFAYTNEWTAEYPEHTYPPNTLIPPGMLVNSSGNEYFAFSVYAISPLGSFSFYEPFVYVGNGTWVATPGTAYLDGLNGKWDFVAWQVWPQEIPPGWPYPNLVNVTSAPLPPWWGQSSIPPTIP</sequence>
<keyword evidence="1" id="KW-0472">Membrane</keyword>
<feature type="transmembrane region" description="Helical" evidence="1">
    <location>
        <begin position="6"/>
        <end position="24"/>
    </location>
</feature>
<dbReference type="AlphaFoldDB" id="A0A4P2VN98"/>
<accession>A0A4P2VN98</accession>
<keyword evidence="3" id="KW-1185">Reference proteome</keyword>
<proteinExistence type="predicted"/>
<reference evidence="2 3" key="1">
    <citation type="journal article" date="2019" name="ISME J.">
        <title>Isolation and characterization of a thermophilic sulfur- and iron-reducing thaumarchaeote from a terrestrial acidic hot spring.</title>
        <authorList>
            <person name="Kato S."/>
            <person name="Itoh T."/>
            <person name="Yuki M."/>
            <person name="Nagamori M."/>
            <person name="Ohnishi M."/>
            <person name="Uematsu K."/>
            <person name="Suzuki K."/>
            <person name="Takashina T."/>
            <person name="Ohkuma M."/>
        </authorList>
    </citation>
    <scope>NUCLEOTIDE SEQUENCE [LARGE SCALE GENOMIC DNA]</scope>
    <source>
        <strain evidence="2 3">NAS-02</strain>
    </source>
</reference>
<evidence type="ECO:0000256" key="1">
    <source>
        <dbReference type="SAM" id="Phobius"/>
    </source>
</evidence>
<gene>
    <name evidence="2" type="ORF">NAS2_1039</name>
</gene>
<keyword evidence="1" id="KW-0812">Transmembrane</keyword>
<dbReference type="Proteomes" id="UP000509448">
    <property type="component" value="Chromosome"/>
</dbReference>
<dbReference type="EMBL" id="AP018732">
    <property type="protein sequence ID" value="BBE42428.1"/>
    <property type="molecule type" value="Genomic_DNA"/>
</dbReference>
<evidence type="ECO:0000313" key="3">
    <source>
        <dbReference type="Proteomes" id="UP000509448"/>
    </source>
</evidence>
<evidence type="ECO:0000313" key="2">
    <source>
        <dbReference type="EMBL" id="BBE42428.1"/>
    </source>
</evidence>
<protein>
    <submittedName>
        <fullName evidence="2">Uncharacterized protein</fullName>
    </submittedName>
</protein>